<dbReference type="InterPro" id="IPR003140">
    <property type="entry name" value="PLipase/COase/thioEstase"/>
</dbReference>
<keyword evidence="3" id="KW-1185">Reference proteome</keyword>
<dbReference type="SUPFAM" id="SSF53474">
    <property type="entry name" value="alpha/beta-Hydrolases"/>
    <property type="match status" value="1"/>
</dbReference>
<feature type="domain" description="Phospholipase/carboxylesterase/thioesterase" evidence="1">
    <location>
        <begin position="13"/>
        <end position="199"/>
    </location>
</feature>
<evidence type="ECO:0000313" key="2">
    <source>
        <dbReference type="EMBL" id="ERS94782.1"/>
    </source>
</evidence>
<proteinExistence type="predicted"/>
<dbReference type="EMBL" id="AXDY01000001">
    <property type="protein sequence ID" value="ERS94782.1"/>
    <property type="molecule type" value="Genomic_DNA"/>
</dbReference>
<organism evidence="2 3">
    <name type="scientific">Staphylococcus simulans UMC-CNS-990</name>
    <dbReference type="NCBI Taxonomy" id="1405498"/>
    <lineage>
        <taxon>Bacteria</taxon>
        <taxon>Bacillati</taxon>
        <taxon>Bacillota</taxon>
        <taxon>Bacilli</taxon>
        <taxon>Bacillales</taxon>
        <taxon>Staphylococcaceae</taxon>
        <taxon>Staphylococcus</taxon>
    </lineage>
</organism>
<dbReference type="Gene3D" id="3.40.50.1820">
    <property type="entry name" value="alpha/beta hydrolase"/>
    <property type="match status" value="1"/>
</dbReference>
<accession>A0ABN0PGG6</accession>
<evidence type="ECO:0000313" key="3">
    <source>
        <dbReference type="Proteomes" id="UP000017131"/>
    </source>
</evidence>
<evidence type="ECO:0000259" key="1">
    <source>
        <dbReference type="Pfam" id="PF02230"/>
    </source>
</evidence>
<sequence>MALDTMKHIFRKGQSSDQPTFILLHGTGGDESDLFPLALRLNPNYNMLGVKGNVDENGMTRFFKRHGEGQYDWKDLEERGTELYEFLQAAAKEYDFDLENAILVGFSNGTNIAINLLLREETKFAKALLFAGLYPTHIDHVKDLSGTDIYLSMGTHDPIVPVSESERLIDLFQRSGANVTTHWTQSHGITEESLNEAVKVVNEQ</sequence>
<dbReference type="Pfam" id="PF02230">
    <property type="entry name" value="Abhydrolase_2"/>
    <property type="match status" value="1"/>
</dbReference>
<name>A0ABN0PGG6_STASI</name>
<dbReference type="Proteomes" id="UP000017131">
    <property type="component" value="Unassembled WGS sequence"/>
</dbReference>
<protein>
    <recommendedName>
        <fullName evidence="1">Phospholipase/carboxylesterase/thioesterase domain-containing protein</fullName>
    </recommendedName>
</protein>
<dbReference type="InterPro" id="IPR029058">
    <property type="entry name" value="AB_hydrolase_fold"/>
</dbReference>
<comment type="caution">
    <text evidence="2">The sequence shown here is derived from an EMBL/GenBank/DDBJ whole genome shotgun (WGS) entry which is preliminary data.</text>
</comment>
<gene>
    <name evidence="2" type="ORF">SSIM_01415</name>
</gene>
<reference evidence="2 3" key="1">
    <citation type="journal article" date="2013" name="Genome Announc.">
        <title>Draft Genome Sequence of Staphylococcus simulans UMC-CNS-990, Isolated from a Case of Chronic Bovine Mastitis.</title>
        <authorList>
            <person name="Calcutt M.J."/>
            <person name="Foecking M.F."/>
            <person name="Hsieh H.Y."/>
            <person name="Perry J."/>
            <person name="Stewart G.C."/>
            <person name="Middleton J.R."/>
        </authorList>
    </citation>
    <scope>NUCLEOTIDE SEQUENCE [LARGE SCALE GENOMIC DNA]</scope>
    <source>
        <strain evidence="2 3">UMC-CNS-990</strain>
    </source>
</reference>